<dbReference type="AlphaFoldDB" id="I0ANY3"/>
<dbReference type="HOGENOM" id="CLU_068669_2_0_10"/>
<dbReference type="Gene3D" id="3.40.50.150">
    <property type="entry name" value="Vaccinia Virus protein VP39"/>
    <property type="match status" value="1"/>
</dbReference>
<dbReference type="GO" id="GO:0008168">
    <property type="term" value="F:methyltransferase activity"/>
    <property type="evidence" value="ECO:0007669"/>
    <property type="project" value="UniProtKB-KW"/>
</dbReference>
<keyword evidence="3" id="KW-1185">Reference proteome</keyword>
<dbReference type="OrthoDB" id="9804312at2"/>
<protein>
    <submittedName>
        <fullName evidence="2">SAM-dependent methyltransferase</fullName>
    </submittedName>
</protein>
<keyword evidence="1" id="KW-1133">Transmembrane helix</keyword>
<accession>I0ANY3</accession>
<sequence length="298" mass="34655">MSNNCPVCRSNNFKVIGIPKPNSIAKNFLRKEYKVVKCIECGSYYVHPLIDFSDKEWSELYNSEYFSAQTNWLINRRAKELFQRFEKAESYFKRNEEVNFLDIGCGEGRTLIEGLRRGWNVTGIDIVDNRIPEARTEKINFASGKFLELELPENFYDFVYLDSVLEHVLQPVEYLNKIRNILKPNGILYIGVPNEDSLFNVVRKTMFILSGKGSVAEKLKPFDSPYHVVGFNHSSLNYIISKAGFKIKLLRNFGRKFDFLSNPINTKAFWVSLIFLLPIELIGYLLKKDVYFEAYLSK</sequence>
<dbReference type="eggNOG" id="COG2227">
    <property type="taxonomic scope" value="Bacteria"/>
</dbReference>
<organism evidence="2 3">
    <name type="scientific">Ignavibacterium album (strain DSM 19864 / JCM 16511 / NBRC 101810 / Mat9-16)</name>
    <dbReference type="NCBI Taxonomy" id="945713"/>
    <lineage>
        <taxon>Bacteria</taxon>
        <taxon>Pseudomonadati</taxon>
        <taxon>Ignavibacteriota</taxon>
        <taxon>Ignavibacteria</taxon>
        <taxon>Ignavibacteriales</taxon>
        <taxon>Ignavibacteriaceae</taxon>
        <taxon>Ignavibacterium</taxon>
    </lineage>
</organism>
<evidence type="ECO:0000313" key="3">
    <source>
        <dbReference type="Proteomes" id="UP000007394"/>
    </source>
</evidence>
<dbReference type="STRING" id="945713.IALB_2987"/>
<keyword evidence="1" id="KW-0472">Membrane</keyword>
<keyword evidence="2" id="KW-0489">Methyltransferase</keyword>
<dbReference type="Pfam" id="PF13489">
    <property type="entry name" value="Methyltransf_23"/>
    <property type="match status" value="1"/>
</dbReference>
<dbReference type="SUPFAM" id="SSF53335">
    <property type="entry name" value="S-adenosyl-L-methionine-dependent methyltransferases"/>
    <property type="match status" value="1"/>
</dbReference>
<dbReference type="RefSeq" id="WP_014561828.1">
    <property type="nucleotide sequence ID" value="NC_017464.1"/>
</dbReference>
<dbReference type="CDD" id="cd02440">
    <property type="entry name" value="AdoMet_MTases"/>
    <property type="match status" value="1"/>
</dbReference>
<evidence type="ECO:0000256" key="1">
    <source>
        <dbReference type="SAM" id="Phobius"/>
    </source>
</evidence>
<evidence type="ECO:0000313" key="2">
    <source>
        <dbReference type="EMBL" id="AFH50690.1"/>
    </source>
</evidence>
<dbReference type="InterPro" id="IPR029063">
    <property type="entry name" value="SAM-dependent_MTases_sf"/>
</dbReference>
<dbReference type="Proteomes" id="UP000007394">
    <property type="component" value="Chromosome"/>
</dbReference>
<gene>
    <name evidence="2" type="ordered locus">IALB_2987</name>
</gene>
<dbReference type="KEGG" id="ial:IALB_2987"/>
<dbReference type="EMBL" id="CP003418">
    <property type="protein sequence ID" value="AFH50690.1"/>
    <property type="molecule type" value="Genomic_DNA"/>
</dbReference>
<reference evidence="2 3" key="1">
    <citation type="journal article" date="2012" name="Front. Microbiol.">
        <title>Complete genome of Ignavibacterium album, a metabolically versatile, flagellated, facultative anaerobe from the phylum Chlorobi.</title>
        <authorList>
            <person name="Liu Z."/>
            <person name="Frigaard N.-U."/>
            <person name="Vogl K."/>
            <person name="Iino T."/>
            <person name="Ohkuma M."/>
            <person name="Overmann J."/>
            <person name="Bryant D.A."/>
        </authorList>
    </citation>
    <scope>NUCLEOTIDE SEQUENCE [LARGE SCALE GENOMIC DNA]</scope>
    <source>
        <strain evidence="3">DSM 19864 / JCM 16511 / NBRC 101810 / Mat9-16</strain>
    </source>
</reference>
<keyword evidence="1" id="KW-0812">Transmembrane</keyword>
<name>I0ANY3_IGNAJ</name>
<proteinExistence type="predicted"/>
<dbReference type="GO" id="GO:0032259">
    <property type="term" value="P:methylation"/>
    <property type="evidence" value="ECO:0007669"/>
    <property type="project" value="UniProtKB-KW"/>
</dbReference>
<feature type="transmembrane region" description="Helical" evidence="1">
    <location>
        <begin position="268"/>
        <end position="286"/>
    </location>
</feature>
<dbReference type="PANTHER" id="PTHR43861">
    <property type="entry name" value="TRANS-ACONITATE 2-METHYLTRANSFERASE-RELATED"/>
    <property type="match status" value="1"/>
</dbReference>
<keyword evidence="2" id="KW-0808">Transferase</keyword>